<organism evidence="1 2">
    <name type="scientific">Candidatus Collierbacteria bacterium GW2011_GWC2_43_12</name>
    <dbReference type="NCBI Taxonomy" id="1618390"/>
    <lineage>
        <taxon>Bacteria</taxon>
        <taxon>Candidatus Collieribacteriota</taxon>
    </lineage>
</organism>
<protein>
    <submittedName>
        <fullName evidence="1">Uncharacterized protein</fullName>
    </submittedName>
</protein>
<name>A0A0G1F9Z5_9BACT</name>
<reference evidence="1 2" key="1">
    <citation type="journal article" date="2015" name="Nature">
        <title>rRNA introns, odd ribosomes, and small enigmatic genomes across a large radiation of phyla.</title>
        <authorList>
            <person name="Brown C.T."/>
            <person name="Hug L.A."/>
            <person name="Thomas B.C."/>
            <person name="Sharon I."/>
            <person name="Castelle C.J."/>
            <person name="Singh A."/>
            <person name="Wilkins M.J."/>
            <person name="Williams K.H."/>
            <person name="Banfield J.F."/>
        </authorList>
    </citation>
    <scope>NUCLEOTIDE SEQUENCE [LARGE SCALE GENOMIC DNA]</scope>
</reference>
<accession>A0A0G1F9Z5</accession>
<dbReference type="Proteomes" id="UP000033980">
    <property type="component" value="Unassembled WGS sequence"/>
</dbReference>
<proteinExistence type="predicted"/>
<dbReference type="EMBL" id="LCFK01000055">
    <property type="protein sequence ID" value="KKS91961.1"/>
    <property type="molecule type" value="Genomic_DNA"/>
</dbReference>
<comment type="caution">
    <text evidence="1">The sequence shown here is derived from an EMBL/GenBank/DDBJ whole genome shotgun (WGS) entry which is preliminary data.</text>
</comment>
<evidence type="ECO:0000313" key="1">
    <source>
        <dbReference type="EMBL" id="KKS91961.1"/>
    </source>
</evidence>
<sequence>MNKTKNILSLITIIFGFILFFPNETQAACNFYSSMSTSTKDIANWTSVCTVAGNTVEGIDKATLETDTINTARLTLGSGGNITINSGGKLVVGSLNNVGGTIAIQNSGIIKIGAPIYITDADSDGWPDNFDATSFFDATAAGRRRLSLMQSYTAVDCGADSYNATNVCCSSNGTACSSDGTCCSSVCGTNVDGDSYFSAAAGHTGTCQASALAYTDCYDANPATTNAELAYPGSATCSTSNRGDGSFDYNCSSTQTACGGTKYTNVQASTTGTNRSCDQFGDCGGTGTFTRYDFTVAVGCGVSGYYCTYSAVNSECPADCSDGTQATLYIDRCRSYTSAGQACQ</sequence>
<gene>
    <name evidence="1" type="ORF">UV68_C0055G0004</name>
</gene>
<dbReference type="AlphaFoldDB" id="A0A0G1F9Z5"/>
<evidence type="ECO:0000313" key="2">
    <source>
        <dbReference type="Proteomes" id="UP000033980"/>
    </source>
</evidence>